<dbReference type="GO" id="GO:0003697">
    <property type="term" value="F:single-stranded DNA binding"/>
    <property type="evidence" value="ECO:0007669"/>
    <property type="project" value="TreeGrafter"/>
</dbReference>
<evidence type="ECO:0000256" key="2">
    <source>
        <dbReference type="ARBA" id="ARBA00009761"/>
    </source>
</evidence>
<dbReference type="GO" id="GO:0006284">
    <property type="term" value="P:base-excision repair"/>
    <property type="evidence" value="ECO:0007669"/>
    <property type="project" value="TreeGrafter"/>
</dbReference>
<organism evidence="4 5">
    <name type="scientific">Auricularia subglabra (strain TFB-10046 / SS5)</name>
    <name type="common">White-rot fungus</name>
    <name type="synonym">Auricularia delicata (strain TFB10046)</name>
    <dbReference type="NCBI Taxonomy" id="717982"/>
    <lineage>
        <taxon>Eukaryota</taxon>
        <taxon>Fungi</taxon>
        <taxon>Dikarya</taxon>
        <taxon>Basidiomycota</taxon>
        <taxon>Agaricomycotina</taxon>
        <taxon>Agaricomycetes</taxon>
        <taxon>Auriculariales</taxon>
        <taxon>Auriculariaceae</taxon>
        <taxon>Auricularia</taxon>
    </lineage>
</organism>
<evidence type="ECO:0000256" key="3">
    <source>
        <dbReference type="ARBA" id="ARBA00023242"/>
    </source>
</evidence>
<evidence type="ECO:0000313" key="4">
    <source>
        <dbReference type="EMBL" id="EJD39572.1"/>
    </source>
</evidence>
<evidence type="ECO:0000256" key="1">
    <source>
        <dbReference type="ARBA" id="ARBA00004123"/>
    </source>
</evidence>
<dbReference type="InParanoid" id="J0DC35"/>
<comment type="similarity">
    <text evidence="2">Belongs to the replication factor A protein 3 family.</text>
</comment>
<proteinExistence type="inferred from homology"/>
<keyword evidence="5" id="KW-1185">Reference proteome</keyword>
<gene>
    <name evidence="4" type="ORF">AURDEDRAFT_171380</name>
</gene>
<evidence type="ECO:0000313" key="5">
    <source>
        <dbReference type="Proteomes" id="UP000006514"/>
    </source>
</evidence>
<dbReference type="Gene3D" id="2.40.50.140">
    <property type="entry name" value="Nucleic acid-binding proteins"/>
    <property type="match status" value="1"/>
</dbReference>
<dbReference type="GO" id="GO:0035861">
    <property type="term" value="C:site of double-strand break"/>
    <property type="evidence" value="ECO:0007669"/>
    <property type="project" value="TreeGrafter"/>
</dbReference>
<dbReference type="Proteomes" id="UP000006514">
    <property type="component" value="Unassembled WGS sequence"/>
</dbReference>
<keyword evidence="3" id="KW-0539">Nucleus</keyword>
<dbReference type="FunCoup" id="J0DC35">
    <property type="interactions" value="10"/>
</dbReference>
<dbReference type="EMBL" id="JH687812">
    <property type="protein sequence ID" value="EJD39572.1"/>
    <property type="molecule type" value="Genomic_DNA"/>
</dbReference>
<dbReference type="OrthoDB" id="188186at2759"/>
<protein>
    <submittedName>
        <fullName evidence="4">Replication factor A protein 3</fullName>
    </submittedName>
</protein>
<dbReference type="PANTHER" id="PTHR15114:SF1">
    <property type="entry name" value="REPLICATION PROTEIN A 14 KDA SUBUNIT"/>
    <property type="match status" value="1"/>
</dbReference>
<dbReference type="GO" id="GO:0005662">
    <property type="term" value="C:DNA replication factor A complex"/>
    <property type="evidence" value="ECO:0007669"/>
    <property type="project" value="TreeGrafter"/>
</dbReference>
<accession>J0DC35</accession>
<dbReference type="GO" id="GO:0003684">
    <property type="term" value="F:damaged DNA binding"/>
    <property type="evidence" value="ECO:0007669"/>
    <property type="project" value="TreeGrafter"/>
</dbReference>
<name>J0DC35_AURST</name>
<dbReference type="AlphaFoldDB" id="J0DC35"/>
<dbReference type="KEGG" id="adl:AURDEDRAFT_171380"/>
<reference evidence="5" key="1">
    <citation type="journal article" date="2012" name="Science">
        <title>The Paleozoic origin of enzymatic lignin decomposition reconstructed from 31 fungal genomes.</title>
        <authorList>
            <person name="Floudas D."/>
            <person name="Binder M."/>
            <person name="Riley R."/>
            <person name="Barry K."/>
            <person name="Blanchette R.A."/>
            <person name="Henrissat B."/>
            <person name="Martinez A.T."/>
            <person name="Otillar R."/>
            <person name="Spatafora J.W."/>
            <person name="Yadav J.S."/>
            <person name="Aerts A."/>
            <person name="Benoit I."/>
            <person name="Boyd A."/>
            <person name="Carlson A."/>
            <person name="Copeland A."/>
            <person name="Coutinho P.M."/>
            <person name="de Vries R.P."/>
            <person name="Ferreira P."/>
            <person name="Findley K."/>
            <person name="Foster B."/>
            <person name="Gaskell J."/>
            <person name="Glotzer D."/>
            <person name="Gorecki P."/>
            <person name="Heitman J."/>
            <person name="Hesse C."/>
            <person name="Hori C."/>
            <person name="Igarashi K."/>
            <person name="Jurgens J.A."/>
            <person name="Kallen N."/>
            <person name="Kersten P."/>
            <person name="Kohler A."/>
            <person name="Kuees U."/>
            <person name="Kumar T.K.A."/>
            <person name="Kuo A."/>
            <person name="LaButti K."/>
            <person name="Larrondo L.F."/>
            <person name="Lindquist E."/>
            <person name="Ling A."/>
            <person name="Lombard V."/>
            <person name="Lucas S."/>
            <person name="Lundell T."/>
            <person name="Martin R."/>
            <person name="McLaughlin D.J."/>
            <person name="Morgenstern I."/>
            <person name="Morin E."/>
            <person name="Murat C."/>
            <person name="Nagy L.G."/>
            <person name="Nolan M."/>
            <person name="Ohm R.A."/>
            <person name="Patyshakuliyeva A."/>
            <person name="Rokas A."/>
            <person name="Ruiz-Duenas F.J."/>
            <person name="Sabat G."/>
            <person name="Salamov A."/>
            <person name="Samejima M."/>
            <person name="Schmutz J."/>
            <person name="Slot J.C."/>
            <person name="St John F."/>
            <person name="Stenlid J."/>
            <person name="Sun H."/>
            <person name="Sun S."/>
            <person name="Syed K."/>
            <person name="Tsang A."/>
            <person name="Wiebenga A."/>
            <person name="Young D."/>
            <person name="Pisabarro A."/>
            <person name="Eastwood D.C."/>
            <person name="Martin F."/>
            <person name="Cullen D."/>
            <person name="Grigoriev I.V."/>
            <person name="Hibbett D.S."/>
        </authorList>
    </citation>
    <scope>NUCLEOTIDE SEQUENCE [LARGE SCALE GENOMIC DNA]</scope>
    <source>
        <strain evidence="5">TFB10046</strain>
    </source>
</reference>
<dbReference type="GO" id="GO:0006260">
    <property type="term" value="P:DNA replication"/>
    <property type="evidence" value="ECO:0007669"/>
    <property type="project" value="InterPro"/>
</dbReference>
<dbReference type="SUPFAM" id="SSF50249">
    <property type="entry name" value="Nucleic acid-binding proteins"/>
    <property type="match status" value="1"/>
</dbReference>
<dbReference type="GO" id="GO:0006289">
    <property type="term" value="P:nucleotide-excision repair"/>
    <property type="evidence" value="ECO:0007669"/>
    <property type="project" value="TreeGrafter"/>
</dbReference>
<dbReference type="OMA" id="RINTSHM"/>
<dbReference type="PANTHER" id="PTHR15114">
    <property type="entry name" value="REPLICATION PROTEIN A3"/>
    <property type="match status" value="1"/>
</dbReference>
<sequence>MSELVTPRINSSMLEAYVGRKVKLVGRAPKSSSETALIQCSDGGQVEGRLVMPFVKMDTYVEIVCTVESAQNVSIFSLYNMGDDIALDKIDKTIVYAHDPRFKHLFEAA</sequence>
<dbReference type="Pfam" id="PF08661">
    <property type="entry name" value="Rep_fac-A_3"/>
    <property type="match status" value="1"/>
</dbReference>
<dbReference type="InterPro" id="IPR013970">
    <property type="entry name" value="Rfa2"/>
</dbReference>
<comment type="subcellular location">
    <subcellularLocation>
        <location evidence="1">Nucleus</location>
    </subcellularLocation>
</comment>
<dbReference type="GO" id="GO:0006298">
    <property type="term" value="P:mismatch repair"/>
    <property type="evidence" value="ECO:0007669"/>
    <property type="project" value="TreeGrafter"/>
</dbReference>
<dbReference type="eggNOG" id="ENOG502SBIR">
    <property type="taxonomic scope" value="Eukaryota"/>
</dbReference>
<dbReference type="InterPro" id="IPR012340">
    <property type="entry name" value="NA-bd_OB-fold"/>
</dbReference>
<dbReference type="GO" id="GO:0000724">
    <property type="term" value="P:double-strand break repair via homologous recombination"/>
    <property type="evidence" value="ECO:0007669"/>
    <property type="project" value="TreeGrafter"/>
</dbReference>